<dbReference type="InterPro" id="IPR029058">
    <property type="entry name" value="AB_hydrolase_fold"/>
</dbReference>
<dbReference type="OrthoDB" id="10028263at2759"/>
<protein>
    <submittedName>
        <fullName evidence="4">AB hydrolase-1 domain-containing protein</fullName>
    </submittedName>
</protein>
<keyword evidence="3" id="KW-1185">Reference proteome</keyword>
<dbReference type="PANTHER" id="PTHR46331:SF2">
    <property type="entry name" value="VALACYCLOVIR HYDROLASE"/>
    <property type="match status" value="1"/>
</dbReference>
<dbReference type="AlphaFoldDB" id="A0A183T1Q1"/>
<organism evidence="4">
    <name type="scientific">Schistocephalus solidus</name>
    <name type="common">Tapeworm</name>
    <dbReference type="NCBI Taxonomy" id="70667"/>
    <lineage>
        <taxon>Eukaryota</taxon>
        <taxon>Metazoa</taxon>
        <taxon>Spiralia</taxon>
        <taxon>Lophotrochozoa</taxon>
        <taxon>Platyhelminthes</taxon>
        <taxon>Cestoda</taxon>
        <taxon>Eucestoda</taxon>
        <taxon>Diphyllobothriidea</taxon>
        <taxon>Diphyllobothriidae</taxon>
        <taxon>Schistocephalus</taxon>
    </lineage>
</organism>
<accession>A0A183T1Q1</accession>
<proteinExistence type="predicted"/>
<dbReference type="Pfam" id="PF12697">
    <property type="entry name" value="Abhydrolase_6"/>
    <property type="match status" value="1"/>
</dbReference>
<evidence type="ECO:0000313" key="2">
    <source>
        <dbReference type="EMBL" id="VDL96784.1"/>
    </source>
</evidence>
<feature type="domain" description="AB hydrolase-1" evidence="1">
    <location>
        <begin position="72"/>
        <end position="297"/>
    </location>
</feature>
<dbReference type="EMBL" id="UYSU01035844">
    <property type="protein sequence ID" value="VDL96784.1"/>
    <property type="molecule type" value="Genomic_DNA"/>
</dbReference>
<name>A0A183T1Q1_SCHSO</name>
<dbReference type="WBParaSite" id="SSLN_0001080401-mRNA-1">
    <property type="protein sequence ID" value="SSLN_0001080401-mRNA-1"/>
    <property type="gene ID" value="SSLN_0001080401"/>
</dbReference>
<evidence type="ECO:0000313" key="3">
    <source>
        <dbReference type="Proteomes" id="UP000275846"/>
    </source>
</evidence>
<dbReference type="GO" id="GO:0017171">
    <property type="term" value="F:serine hydrolase activity"/>
    <property type="evidence" value="ECO:0007669"/>
    <property type="project" value="TreeGrafter"/>
</dbReference>
<reference evidence="4" key="1">
    <citation type="submission" date="2016-06" db="UniProtKB">
        <authorList>
            <consortium name="WormBaseParasite"/>
        </authorList>
    </citation>
    <scope>IDENTIFICATION</scope>
</reference>
<dbReference type="PANTHER" id="PTHR46331">
    <property type="entry name" value="VALACYCLOVIR HYDROLASE"/>
    <property type="match status" value="1"/>
</dbReference>
<evidence type="ECO:0000313" key="4">
    <source>
        <dbReference type="WBParaSite" id="SSLN_0001080401-mRNA-1"/>
    </source>
</evidence>
<evidence type="ECO:0000259" key="1">
    <source>
        <dbReference type="Pfam" id="PF12697"/>
    </source>
</evidence>
<reference evidence="2 3" key="2">
    <citation type="submission" date="2018-11" db="EMBL/GenBank/DDBJ databases">
        <authorList>
            <consortium name="Pathogen Informatics"/>
        </authorList>
    </citation>
    <scope>NUCLEOTIDE SEQUENCE [LARGE SCALE GENOMIC DNA]</scope>
    <source>
        <strain evidence="2 3">NST_G2</strain>
    </source>
</reference>
<dbReference type="Proteomes" id="UP000275846">
    <property type="component" value="Unassembled WGS sequence"/>
</dbReference>
<dbReference type="Gene3D" id="3.40.50.1820">
    <property type="entry name" value="alpha/beta hydrolase"/>
    <property type="match status" value="1"/>
</dbReference>
<dbReference type="SUPFAM" id="SSF53474">
    <property type="entry name" value="alpha/beta-Hydrolases"/>
    <property type="match status" value="1"/>
</dbReference>
<sequence length="330" mass="36928">MLKLSRLAGRQRYFSCGRLLWRLFSSFHDTSSPPSPSTGLRDHNISQMFGVYEDVMSIRIHYLRQGVGAKNILLFPGPLGSGITDYMDFLRRLSTKKFTAIAFDPPGCGLSIPPARDWSDPEVLLQDARVGVTLMHQLGHLPFSCVGWSEGAQSALLAASELNFDDSIQSLVVWCLDGDIAAEDRSENGSRLNGRTFDPLHSVYDLEAWPDSRRLPLQALYGKEYLRDSWKAYVEAKMVRRMRSAVLHRLPQRLRQMPILHIGSPLVGTQRHVGADSQSAESALLACPGCQSTVWPDCPDIEQDAGWLPHKLHADFFQSCVEKFLLESTA</sequence>
<dbReference type="STRING" id="70667.A0A183T1Q1"/>
<gene>
    <name evidence="2" type="ORF">SSLN_LOCUS10399</name>
</gene>
<dbReference type="InterPro" id="IPR000073">
    <property type="entry name" value="AB_hydrolase_1"/>
</dbReference>